<sequence length="60" mass="6845">MIDVKKPIVRCADDYERAVERAAEIGTPPEGSAEEAELFALVDAIEKWEARHEDESENWE</sequence>
<organism evidence="1 2">
    <name type="scientific">Bosea vaviloviae</name>
    <dbReference type="NCBI Taxonomy" id="1526658"/>
    <lineage>
        <taxon>Bacteria</taxon>
        <taxon>Pseudomonadati</taxon>
        <taxon>Pseudomonadota</taxon>
        <taxon>Alphaproteobacteria</taxon>
        <taxon>Hyphomicrobiales</taxon>
        <taxon>Boseaceae</taxon>
        <taxon>Bosea</taxon>
    </lineage>
</organism>
<proteinExistence type="predicted"/>
<protein>
    <submittedName>
        <fullName evidence="1">Uncharacterized protein</fullName>
    </submittedName>
</protein>
<comment type="caution">
    <text evidence="1">The sequence shown here is derived from an EMBL/GenBank/DDBJ whole genome shotgun (WGS) entry which is preliminary data.</text>
</comment>
<dbReference type="Proteomes" id="UP000037822">
    <property type="component" value="Unassembled WGS sequence"/>
</dbReference>
<reference evidence="1 2" key="1">
    <citation type="submission" date="2015-07" db="EMBL/GenBank/DDBJ databases">
        <title>Whole genome sequencing of Bosea vaviloviae isolated from cave pool.</title>
        <authorList>
            <person name="Tan N.E.H."/>
            <person name="Lee Y.P."/>
            <person name="Gan H.M."/>
            <person name="Barton H."/>
            <person name="Savka M.A."/>
        </authorList>
    </citation>
    <scope>NUCLEOTIDE SEQUENCE [LARGE SCALE GENOMIC DNA]</scope>
    <source>
        <strain evidence="1 2">SD260</strain>
    </source>
</reference>
<accession>A0A0N1FH16</accession>
<evidence type="ECO:0000313" key="2">
    <source>
        <dbReference type="Proteomes" id="UP000037822"/>
    </source>
</evidence>
<gene>
    <name evidence="1" type="ORF">AE618_15810</name>
</gene>
<dbReference type="AlphaFoldDB" id="A0A0N1FH16"/>
<keyword evidence="2" id="KW-1185">Reference proteome</keyword>
<evidence type="ECO:0000313" key="1">
    <source>
        <dbReference type="EMBL" id="KPH80003.1"/>
    </source>
</evidence>
<dbReference type="RefSeq" id="WP_054210009.1">
    <property type="nucleotide sequence ID" value="NZ_LGSZ01000047.1"/>
</dbReference>
<name>A0A0N1FH16_9HYPH</name>
<dbReference type="EMBL" id="LGSZ01000047">
    <property type="protein sequence ID" value="KPH80003.1"/>
    <property type="molecule type" value="Genomic_DNA"/>
</dbReference>
<dbReference type="OrthoDB" id="8163010at2"/>
<dbReference type="PATRIC" id="fig|1526658.3.peg.4535"/>